<dbReference type="OrthoDB" id="9768004at2"/>
<sequence length="327" mass="35363">MAPLDAGARASSAGCCCGGRGPRPAAPAGSAPDPAHPSRLVRVPGGTFTMGSDAHYREERPARRVSVLGFRIDRYPVTNAEFRAFVAATGYVTTAERQPDPRLYPDADPALLAPGALVFVNPGKPVGLRDFRNWWAYVLGACWRHPLGPDSDLDGLDEHPVVQVSYEDARAYAAWAGKALPTEPEWEFAACGGLDGAVYPWGDEFMPGGQTMANTWQGQFPWQNTLEDGYERTSPVKSYPPNGYGLYDVAGNVWEWTATPFGAPPGADAPKSCCIPQRDDPSVRHVVKGGSHLCAPNYCLRYRPAARQGQTLDTATSHIGFRCVVRD</sequence>
<dbReference type="InterPro" id="IPR005532">
    <property type="entry name" value="SUMF_dom"/>
</dbReference>
<dbReference type="AlphaFoldDB" id="A0A3P4B853"/>
<keyword evidence="4" id="KW-1185">Reference proteome</keyword>
<proteinExistence type="predicted"/>
<feature type="domain" description="Sulfatase-modifying factor enzyme-like" evidence="2">
    <location>
        <begin position="39"/>
        <end position="324"/>
    </location>
</feature>
<dbReference type="GO" id="GO:0004674">
    <property type="term" value="F:protein serine/threonine kinase activity"/>
    <property type="evidence" value="ECO:0007669"/>
    <property type="project" value="UniProtKB-EC"/>
</dbReference>
<protein>
    <submittedName>
        <fullName evidence="3">Serine/threonine-protein kinase pkn1</fullName>
        <ecNumber evidence="3">2.7.11.1</ecNumber>
    </submittedName>
</protein>
<dbReference type="Gene3D" id="3.90.1580.10">
    <property type="entry name" value="paralog of FGE (formylglycine-generating enzyme)"/>
    <property type="match status" value="1"/>
</dbReference>
<dbReference type="SUPFAM" id="SSF56436">
    <property type="entry name" value="C-type lectin-like"/>
    <property type="match status" value="1"/>
</dbReference>
<dbReference type="PANTHER" id="PTHR23150">
    <property type="entry name" value="SULFATASE MODIFYING FACTOR 1, 2"/>
    <property type="match status" value="1"/>
</dbReference>
<dbReference type="EC" id="2.7.11.1" evidence="3"/>
<feature type="region of interest" description="Disordered" evidence="1">
    <location>
        <begin position="21"/>
        <end position="44"/>
    </location>
</feature>
<dbReference type="InterPro" id="IPR016187">
    <property type="entry name" value="CTDL_fold"/>
</dbReference>
<name>A0A3P4B853_9BURK</name>
<dbReference type="EMBL" id="UWPJ01000039">
    <property type="protein sequence ID" value="VCU72232.1"/>
    <property type="molecule type" value="Genomic_DNA"/>
</dbReference>
<accession>A0A3P4B853</accession>
<gene>
    <name evidence="3" type="primary">pkn1_2</name>
    <name evidence="3" type="ORF">PIGHUM_04330</name>
</gene>
<organism evidence="3 4">
    <name type="scientific">Pigmentiphaga humi</name>
    <dbReference type="NCBI Taxonomy" id="2478468"/>
    <lineage>
        <taxon>Bacteria</taxon>
        <taxon>Pseudomonadati</taxon>
        <taxon>Pseudomonadota</taxon>
        <taxon>Betaproteobacteria</taxon>
        <taxon>Burkholderiales</taxon>
        <taxon>Alcaligenaceae</taxon>
        <taxon>Pigmentiphaga</taxon>
    </lineage>
</organism>
<dbReference type="InterPro" id="IPR042095">
    <property type="entry name" value="SUMF_sf"/>
</dbReference>
<dbReference type="Pfam" id="PF03781">
    <property type="entry name" value="FGE-sulfatase"/>
    <property type="match status" value="1"/>
</dbReference>
<evidence type="ECO:0000313" key="4">
    <source>
        <dbReference type="Proteomes" id="UP000277294"/>
    </source>
</evidence>
<evidence type="ECO:0000259" key="2">
    <source>
        <dbReference type="Pfam" id="PF03781"/>
    </source>
</evidence>
<dbReference type="Proteomes" id="UP000277294">
    <property type="component" value="Unassembled WGS sequence"/>
</dbReference>
<evidence type="ECO:0000256" key="1">
    <source>
        <dbReference type="SAM" id="MobiDB-lite"/>
    </source>
</evidence>
<dbReference type="PANTHER" id="PTHR23150:SF19">
    <property type="entry name" value="FORMYLGLYCINE-GENERATING ENZYME"/>
    <property type="match status" value="1"/>
</dbReference>
<keyword evidence="3" id="KW-0808">Transferase</keyword>
<dbReference type="RefSeq" id="WP_124081815.1">
    <property type="nucleotide sequence ID" value="NZ_UWPJ01000039.1"/>
</dbReference>
<dbReference type="GO" id="GO:0120147">
    <property type="term" value="F:formylglycine-generating oxidase activity"/>
    <property type="evidence" value="ECO:0007669"/>
    <property type="project" value="TreeGrafter"/>
</dbReference>
<evidence type="ECO:0000313" key="3">
    <source>
        <dbReference type="EMBL" id="VCU72232.1"/>
    </source>
</evidence>
<reference evidence="3 4" key="1">
    <citation type="submission" date="2018-10" db="EMBL/GenBank/DDBJ databases">
        <authorList>
            <person name="Criscuolo A."/>
        </authorList>
    </citation>
    <scope>NUCLEOTIDE SEQUENCE [LARGE SCALE GENOMIC DNA]</scope>
    <source>
        <strain evidence="3">DnA1</strain>
    </source>
</reference>
<dbReference type="InterPro" id="IPR051043">
    <property type="entry name" value="Sulfatase_Mod_Factor_Kinase"/>
</dbReference>
<feature type="compositionally biased region" description="Low complexity" evidence="1">
    <location>
        <begin position="22"/>
        <end position="33"/>
    </location>
</feature>
<keyword evidence="3" id="KW-0418">Kinase</keyword>